<accession>A0A0F9LPS6</accession>
<evidence type="ECO:0000313" key="1">
    <source>
        <dbReference type="EMBL" id="KKM50714.1"/>
    </source>
</evidence>
<organism evidence="1">
    <name type="scientific">marine sediment metagenome</name>
    <dbReference type="NCBI Taxonomy" id="412755"/>
    <lineage>
        <taxon>unclassified sequences</taxon>
        <taxon>metagenomes</taxon>
        <taxon>ecological metagenomes</taxon>
    </lineage>
</organism>
<dbReference type="AlphaFoldDB" id="A0A0F9LPS6"/>
<gene>
    <name evidence="1" type="ORF">LCGC14_1555910</name>
</gene>
<sequence length="173" mass="20247">MEFLNPLAFGTIKKKLNVTESENIQPSTNIKSMKKSSNITEASEIEHLKQVIKDLTSDENKKLLEKSSLKKLGFPLREFYDNYIYIERGNKPIIEWTDNSVLNKIIFQQTLGRLERENNLTKLFYDTPEWNIRKTEVLERDKDRCRICGSPSNGVHHRVSATYNPDREQWVVS</sequence>
<reference evidence="1" key="1">
    <citation type="journal article" date="2015" name="Nature">
        <title>Complex archaea that bridge the gap between prokaryotes and eukaryotes.</title>
        <authorList>
            <person name="Spang A."/>
            <person name="Saw J.H."/>
            <person name="Jorgensen S.L."/>
            <person name="Zaremba-Niedzwiedzka K."/>
            <person name="Martijn J."/>
            <person name="Lind A.E."/>
            <person name="van Eijk R."/>
            <person name="Schleper C."/>
            <person name="Guy L."/>
            <person name="Ettema T.J."/>
        </authorList>
    </citation>
    <scope>NUCLEOTIDE SEQUENCE</scope>
</reference>
<proteinExistence type="predicted"/>
<name>A0A0F9LPS6_9ZZZZ</name>
<dbReference type="EMBL" id="LAZR01011959">
    <property type="protein sequence ID" value="KKM50714.1"/>
    <property type="molecule type" value="Genomic_DNA"/>
</dbReference>
<comment type="caution">
    <text evidence="1">The sequence shown here is derived from an EMBL/GenBank/DDBJ whole genome shotgun (WGS) entry which is preliminary data.</text>
</comment>
<protein>
    <submittedName>
        <fullName evidence="1">Uncharacterized protein</fullName>
    </submittedName>
</protein>